<organism evidence="2 3">
    <name type="scientific">Methanobacterium bryantii</name>
    <dbReference type="NCBI Taxonomy" id="2161"/>
    <lineage>
        <taxon>Archaea</taxon>
        <taxon>Methanobacteriati</taxon>
        <taxon>Methanobacteriota</taxon>
        <taxon>Methanomada group</taxon>
        <taxon>Methanobacteria</taxon>
        <taxon>Methanobacteriales</taxon>
        <taxon>Methanobacteriaceae</taxon>
        <taxon>Methanobacterium</taxon>
    </lineage>
</organism>
<comment type="similarity">
    <text evidence="1">Belongs to the UPF0305 family.</text>
</comment>
<dbReference type="HAMAP" id="MF_00763">
    <property type="entry name" value="UPF0305"/>
    <property type="match status" value="1"/>
</dbReference>
<accession>A0A2A2H9S5</accession>
<gene>
    <name evidence="2" type="ORF">ASJ80_15055</name>
</gene>
<protein>
    <recommendedName>
        <fullName evidence="1">UPF0305 protein ASJ80_15055</fullName>
    </recommendedName>
</protein>
<keyword evidence="3" id="KW-1185">Reference proteome</keyword>
<proteinExistence type="inferred from homology"/>
<dbReference type="OrthoDB" id="81482at2157"/>
<dbReference type="Pfam" id="PF09888">
    <property type="entry name" value="DUF2115"/>
    <property type="match status" value="1"/>
</dbReference>
<evidence type="ECO:0000256" key="1">
    <source>
        <dbReference type="HAMAP-Rule" id="MF_00763"/>
    </source>
</evidence>
<name>A0A2A2H9S5_METBR</name>
<reference evidence="2 3" key="1">
    <citation type="journal article" date="2017" name="BMC Genomics">
        <title>Genomic analysis of methanogenic archaea reveals a shift towards energy conservation.</title>
        <authorList>
            <person name="Gilmore S.P."/>
            <person name="Henske J.K."/>
            <person name="Sexton J.A."/>
            <person name="Solomon K.V."/>
            <person name="Seppala S."/>
            <person name="Yoo J.I."/>
            <person name="Huyett L.M."/>
            <person name="Pressman A."/>
            <person name="Cogan J.Z."/>
            <person name="Kivenson V."/>
            <person name="Peng X."/>
            <person name="Tan Y."/>
            <person name="Valentine D.L."/>
            <person name="O'Malley M.A."/>
        </authorList>
    </citation>
    <scope>NUCLEOTIDE SEQUENCE [LARGE SCALE GENOMIC DNA]</scope>
    <source>
        <strain evidence="2 3">M.o.H.</strain>
    </source>
</reference>
<dbReference type="AlphaFoldDB" id="A0A2A2H9S5"/>
<dbReference type="Proteomes" id="UP000217784">
    <property type="component" value="Unassembled WGS sequence"/>
</dbReference>
<evidence type="ECO:0000313" key="3">
    <source>
        <dbReference type="Proteomes" id="UP000217784"/>
    </source>
</evidence>
<dbReference type="EMBL" id="LMVM01000001">
    <property type="protein sequence ID" value="PAV06148.1"/>
    <property type="molecule type" value="Genomic_DNA"/>
</dbReference>
<dbReference type="RefSeq" id="WP_069583591.1">
    <property type="nucleotide sequence ID" value="NZ_LMVM01000001.1"/>
</dbReference>
<dbReference type="InterPro" id="IPR019215">
    <property type="entry name" value="DUF2115"/>
</dbReference>
<sequence length="178" mass="20502">MVNKLENLDFTGKITVEELLLVLKKEASDISVTDIMTAYSYLVAEGKYVQGNYREEYLRAYVKGFILRLKEIKNNQNKFKDTVNTCELKEAVELLNEQEQMLLKIRSKESHFFKIYKIISIYTTFVLDEPIHIVGTPFPGGFKVKYENGTYFCPVKDKQNDNPGAVCGFCIAEQDEDV</sequence>
<comment type="caution">
    <text evidence="2">The sequence shown here is derived from an EMBL/GenBank/DDBJ whole genome shotgun (WGS) entry which is preliminary data.</text>
</comment>
<evidence type="ECO:0000313" key="2">
    <source>
        <dbReference type="EMBL" id="PAV06148.1"/>
    </source>
</evidence>